<feature type="transmembrane region" description="Helical" evidence="7">
    <location>
        <begin position="146"/>
        <end position="166"/>
    </location>
</feature>
<comment type="subcellular location">
    <subcellularLocation>
        <location evidence="1">Endomembrane system</location>
        <topology evidence="1">Multi-pass membrane protein</topology>
    </subcellularLocation>
</comment>
<evidence type="ECO:0000259" key="8">
    <source>
        <dbReference type="Pfam" id="PF04116"/>
    </source>
</evidence>
<evidence type="ECO:0000256" key="7">
    <source>
        <dbReference type="SAM" id="Phobius"/>
    </source>
</evidence>
<dbReference type="GO" id="GO:0012505">
    <property type="term" value="C:endomembrane system"/>
    <property type="evidence" value="ECO:0007669"/>
    <property type="project" value="UniProtKB-SubCell"/>
</dbReference>
<evidence type="ECO:0000256" key="2">
    <source>
        <dbReference type="ARBA" id="ARBA00022692"/>
    </source>
</evidence>
<evidence type="ECO:0000256" key="1">
    <source>
        <dbReference type="ARBA" id="ARBA00004127"/>
    </source>
</evidence>
<dbReference type="PANTHER" id="PTHR21624">
    <property type="entry name" value="STEROL DESATURASE-RELATED PROTEIN"/>
    <property type="match status" value="1"/>
</dbReference>
<dbReference type="Proteomes" id="UP000445582">
    <property type="component" value="Unassembled WGS sequence"/>
</dbReference>
<dbReference type="GO" id="GO:0016020">
    <property type="term" value="C:membrane"/>
    <property type="evidence" value="ECO:0007669"/>
    <property type="project" value="GOC"/>
</dbReference>
<dbReference type="GO" id="GO:0008610">
    <property type="term" value="P:lipid biosynthetic process"/>
    <property type="evidence" value="ECO:0007669"/>
    <property type="project" value="InterPro"/>
</dbReference>
<keyword evidence="3 7" id="KW-1133">Transmembrane helix</keyword>
<protein>
    <submittedName>
        <fullName evidence="9">Sterol desaturase family protein</fullName>
    </submittedName>
</protein>
<dbReference type="EMBL" id="WTYN01000001">
    <property type="protein sequence ID" value="MXO63379.1"/>
    <property type="molecule type" value="Genomic_DNA"/>
</dbReference>
<dbReference type="AlphaFoldDB" id="A0A844YJ78"/>
<keyword evidence="6 7" id="KW-0472">Membrane</keyword>
<evidence type="ECO:0000256" key="5">
    <source>
        <dbReference type="ARBA" id="ARBA00023098"/>
    </source>
</evidence>
<evidence type="ECO:0000256" key="3">
    <source>
        <dbReference type="ARBA" id="ARBA00022989"/>
    </source>
</evidence>
<keyword evidence="5" id="KW-0443">Lipid metabolism</keyword>
<feature type="domain" description="Fatty acid hydroxylase" evidence="8">
    <location>
        <begin position="93"/>
        <end position="228"/>
    </location>
</feature>
<feature type="transmembrane region" description="Helical" evidence="7">
    <location>
        <begin position="12"/>
        <end position="30"/>
    </location>
</feature>
<keyword evidence="10" id="KW-1185">Reference proteome</keyword>
<evidence type="ECO:0000256" key="6">
    <source>
        <dbReference type="ARBA" id="ARBA00023136"/>
    </source>
</evidence>
<dbReference type="OrthoDB" id="9770329at2"/>
<evidence type="ECO:0000256" key="4">
    <source>
        <dbReference type="ARBA" id="ARBA00023002"/>
    </source>
</evidence>
<organism evidence="9 10">
    <name type="scientific">Qipengyuania oceanensis</name>
    <dbReference type="NCBI Taxonomy" id="1463597"/>
    <lineage>
        <taxon>Bacteria</taxon>
        <taxon>Pseudomonadati</taxon>
        <taxon>Pseudomonadota</taxon>
        <taxon>Alphaproteobacteria</taxon>
        <taxon>Sphingomonadales</taxon>
        <taxon>Erythrobacteraceae</taxon>
        <taxon>Qipengyuania</taxon>
    </lineage>
</organism>
<feature type="transmembrane region" description="Helical" evidence="7">
    <location>
        <begin position="51"/>
        <end position="73"/>
    </location>
</feature>
<gene>
    <name evidence="9" type="ORF">GRI48_10180</name>
</gene>
<dbReference type="GO" id="GO:0050479">
    <property type="term" value="F:glyceryl-ether monooxygenase activity"/>
    <property type="evidence" value="ECO:0007669"/>
    <property type="project" value="TreeGrafter"/>
</dbReference>
<reference evidence="9 10" key="1">
    <citation type="submission" date="2019-12" db="EMBL/GenBank/DDBJ databases">
        <title>Genomic-based taxomic classification of the family Erythrobacteraceae.</title>
        <authorList>
            <person name="Xu L."/>
        </authorList>
    </citation>
    <scope>NUCLEOTIDE SEQUENCE [LARGE SCALE GENOMIC DNA]</scope>
    <source>
        <strain evidence="9 10">MCCC 1A09965</strain>
    </source>
</reference>
<proteinExistence type="predicted"/>
<comment type="caution">
    <text evidence="9">The sequence shown here is derived from an EMBL/GenBank/DDBJ whole genome shotgun (WGS) entry which is preliminary data.</text>
</comment>
<sequence>MDDLILQHEPVLRLGAFVAVLAAMMVWELIAPRRRQEIPRLVRWSNNLAMIAVDTAILRLAFPLLAVGFAAFAQERGWGLLNLVAIPNWLTIAIAFVALDLAIWAQHVAFHKVPLFWRFHRMHHSDTAFDATTGVRFHPGEIALSMAYKLALVAALGAPPLAVLLFEVVLNATSMITHGNVTLGRLDPLVRWLFVTPDMHRVHHSAQRVETDSNYGFNFSLWDRLFGTYRAQPQDGHEGMTIGIERFREPREAWLDRMLWQPFARGNGPDRARRR</sequence>
<evidence type="ECO:0000313" key="9">
    <source>
        <dbReference type="EMBL" id="MXO63379.1"/>
    </source>
</evidence>
<feature type="transmembrane region" description="Helical" evidence="7">
    <location>
        <begin position="85"/>
        <end position="105"/>
    </location>
</feature>
<dbReference type="GO" id="GO:0006643">
    <property type="term" value="P:membrane lipid metabolic process"/>
    <property type="evidence" value="ECO:0007669"/>
    <property type="project" value="TreeGrafter"/>
</dbReference>
<keyword evidence="4" id="KW-0560">Oxidoreductase</keyword>
<dbReference type="Pfam" id="PF04116">
    <property type="entry name" value="FA_hydroxylase"/>
    <property type="match status" value="1"/>
</dbReference>
<keyword evidence="2 7" id="KW-0812">Transmembrane</keyword>
<dbReference type="InterPro" id="IPR051689">
    <property type="entry name" value="Sterol_desaturase/TMEM195"/>
</dbReference>
<dbReference type="GO" id="GO:0005506">
    <property type="term" value="F:iron ion binding"/>
    <property type="evidence" value="ECO:0007669"/>
    <property type="project" value="InterPro"/>
</dbReference>
<evidence type="ECO:0000313" key="10">
    <source>
        <dbReference type="Proteomes" id="UP000445582"/>
    </source>
</evidence>
<dbReference type="PANTHER" id="PTHR21624:SF1">
    <property type="entry name" value="ALKYLGLYCEROL MONOOXYGENASE"/>
    <property type="match status" value="1"/>
</dbReference>
<accession>A0A844YJ78</accession>
<dbReference type="RefSeq" id="WP_160674937.1">
    <property type="nucleotide sequence ID" value="NZ_WTYN01000001.1"/>
</dbReference>
<dbReference type="InterPro" id="IPR006694">
    <property type="entry name" value="Fatty_acid_hydroxylase"/>
</dbReference>
<name>A0A844YJ78_9SPHN</name>